<accession>A0AAF0DN80</accession>
<dbReference type="PANTHER" id="PTHR15929">
    <property type="entry name" value="STORE-OPERATED CALCIUM ENTRY-ASSOCIATED REGULATORY FACTOR"/>
    <property type="match status" value="1"/>
</dbReference>
<gene>
    <name evidence="16" type="ORF">PRK78_007435</name>
</gene>
<dbReference type="Pfam" id="PF06682">
    <property type="entry name" value="SARAF"/>
    <property type="match status" value="1"/>
</dbReference>
<keyword evidence="10" id="KW-1133">Transmembrane helix</keyword>
<protein>
    <recommendedName>
        <fullName evidence="3">Store-operated calcium entry-associated regulatory factor</fullName>
    </recommendedName>
    <alternativeName>
        <fullName evidence="13">Transmembrane protein 66</fullName>
    </alternativeName>
</protein>
<keyword evidence="8" id="KW-0256">Endoplasmic reticulum</keyword>
<feature type="compositionally biased region" description="Gly residues" evidence="14">
    <location>
        <begin position="201"/>
        <end position="217"/>
    </location>
</feature>
<comment type="similarity">
    <text evidence="2">Belongs to the SARAF family.</text>
</comment>
<keyword evidence="11" id="KW-0406">Ion transport</keyword>
<evidence type="ECO:0000256" key="6">
    <source>
        <dbReference type="ARBA" id="ARBA00022692"/>
    </source>
</evidence>
<keyword evidence="7 15" id="KW-0732">Signal</keyword>
<dbReference type="PANTHER" id="PTHR15929:SF0">
    <property type="entry name" value="STORE-OPERATED CALCIUM ENTRY-ASSOCIATED REGULATORY FACTOR"/>
    <property type="match status" value="1"/>
</dbReference>
<name>A0AAF0DN80_9EURO</name>
<sequence length="298" mass="32062">MLSLQATILFFFPLLFNPTAAYNPSQSPSRNAILLSNVPTLTLYANRKTTHRRVSAIPQLKCVGPSKEICSLYTPDVMRCTNQGFDYDENDIQWTCTAELPPEFKLGSTEVVCEGYRDSNDPWILKGSCGVEYRMLLTNEGERKYGHLMARGSFDTRSWGEFLWDLTKGLGTMLITIGGFVALMSYCSSLTGGNSRRTNGWSGGWGGGGGGGGGGFGPPGPPPPYDYQPGRYTKTETWQPGFWSGALAGGLAGYGLGNRGRSSGQRPAIHTPSTSSSSSAGPSSSTRESTGFGGTRRR</sequence>
<comment type="subcellular location">
    <subcellularLocation>
        <location evidence="1">Endoplasmic reticulum membrane</location>
        <topology evidence="1">Single-pass type I membrane protein</topology>
    </subcellularLocation>
</comment>
<feature type="region of interest" description="Disordered" evidence="14">
    <location>
        <begin position="254"/>
        <end position="298"/>
    </location>
</feature>
<evidence type="ECO:0000256" key="1">
    <source>
        <dbReference type="ARBA" id="ARBA00004115"/>
    </source>
</evidence>
<keyword evidence="5" id="KW-0109">Calcium transport</keyword>
<keyword evidence="4" id="KW-0813">Transport</keyword>
<evidence type="ECO:0000256" key="3">
    <source>
        <dbReference type="ARBA" id="ARBA00016584"/>
    </source>
</evidence>
<reference evidence="16" key="1">
    <citation type="submission" date="2023-03" db="EMBL/GenBank/DDBJ databases">
        <title>Emydomyces testavorans Genome Sequence.</title>
        <authorList>
            <person name="Hoyer L."/>
        </authorList>
    </citation>
    <scope>NUCLEOTIDE SEQUENCE</scope>
    <source>
        <strain evidence="16">16-2883</strain>
    </source>
</reference>
<feature type="region of interest" description="Disordered" evidence="14">
    <location>
        <begin position="201"/>
        <end position="232"/>
    </location>
</feature>
<dbReference type="GO" id="GO:2001256">
    <property type="term" value="P:regulation of store-operated calcium entry"/>
    <property type="evidence" value="ECO:0007669"/>
    <property type="project" value="InterPro"/>
</dbReference>
<evidence type="ECO:0000256" key="8">
    <source>
        <dbReference type="ARBA" id="ARBA00022824"/>
    </source>
</evidence>
<evidence type="ECO:0000256" key="4">
    <source>
        <dbReference type="ARBA" id="ARBA00022448"/>
    </source>
</evidence>
<evidence type="ECO:0000256" key="10">
    <source>
        <dbReference type="ARBA" id="ARBA00022989"/>
    </source>
</evidence>
<proteinExistence type="inferred from homology"/>
<evidence type="ECO:0000313" key="16">
    <source>
        <dbReference type="EMBL" id="WEW61935.1"/>
    </source>
</evidence>
<keyword evidence="12" id="KW-0472">Membrane</keyword>
<feature type="compositionally biased region" description="Low complexity" evidence="14">
    <location>
        <begin position="271"/>
        <end position="290"/>
    </location>
</feature>
<organism evidence="16 17">
    <name type="scientific">Emydomyces testavorans</name>
    <dbReference type="NCBI Taxonomy" id="2070801"/>
    <lineage>
        <taxon>Eukaryota</taxon>
        <taxon>Fungi</taxon>
        <taxon>Dikarya</taxon>
        <taxon>Ascomycota</taxon>
        <taxon>Pezizomycotina</taxon>
        <taxon>Eurotiomycetes</taxon>
        <taxon>Eurotiomycetidae</taxon>
        <taxon>Onygenales</taxon>
        <taxon>Nannizziopsiaceae</taxon>
        <taxon>Emydomyces</taxon>
    </lineage>
</organism>
<dbReference type="GO" id="GO:0005789">
    <property type="term" value="C:endoplasmic reticulum membrane"/>
    <property type="evidence" value="ECO:0007669"/>
    <property type="project" value="UniProtKB-SubCell"/>
</dbReference>
<dbReference type="GO" id="GO:0006816">
    <property type="term" value="P:calcium ion transport"/>
    <property type="evidence" value="ECO:0007669"/>
    <property type="project" value="UniProtKB-KW"/>
</dbReference>
<keyword evidence="17" id="KW-1185">Reference proteome</keyword>
<evidence type="ECO:0000256" key="14">
    <source>
        <dbReference type="SAM" id="MobiDB-lite"/>
    </source>
</evidence>
<dbReference type="EMBL" id="CP120631">
    <property type="protein sequence ID" value="WEW61935.1"/>
    <property type="molecule type" value="Genomic_DNA"/>
</dbReference>
<evidence type="ECO:0000256" key="15">
    <source>
        <dbReference type="SAM" id="SignalP"/>
    </source>
</evidence>
<evidence type="ECO:0000256" key="7">
    <source>
        <dbReference type="ARBA" id="ARBA00022729"/>
    </source>
</evidence>
<feature type="chain" id="PRO_5042248341" description="Store-operated calcium entry-associated regulatory factor" evidence="15">
    <location>
        <begin position="22"/>
        <end position="298"/>
    </location>
</feature>
<evidence type="ECO:0000256" key="13">
    <source>
        <dbReference type="ARBA" id="ARBA00031116"/>
    </source>
</evidence>
<evidence type="ECO:0000256" key="9">
    <source>
        <dbReference type="ARBA" id="ARBA00022837"/>
    </source>
</evidence>
<evidence type="ECO:0000313" key="17">
    <source>
        <dbReference type="Proteomes" id="UP001219355"/>
    </source>
</evidence>
<evidence type="ECO:0000256" key="5">
    <source>
        <dbReference type="ARBA" id="ARBA00022568"/>
    </source>
</evidence>
<dbReference type="Proteomes" id="UP001219355">
    <property type="component" value="Chromosome 5"/>
</dbReference>
<evidence type="ECO:0000256" key="2">
    <source>
        <dbReference type="ARBA" id="ARBA00006833"/>
    </source>
</evidence>
<dbReference type="InterPro" id="IPR009567">
    <property type="entry name" value="SARAF"/>
</dbReference>
<keyword evidence="6" id="KW-0812">Transmembrane</keyword>
<keyword evidence="9" id="KW-0106">Calcium</keyword>
<feature type="signal peptide" evidence="15">
    <location>
        <begin position="1"/>
        <end position="21"/>
    </location>
</feature>
<dbReference type="AlphaFoldDB" id="A0AAF0DN80"/>
<evidence type="ECO:0000256" key="12">
    <source>
        <dbReference type="ARBA" id="ARBA00023136"/>
    </source>
</evidence>
<evidence type="ECO:0000256" key="11">
    <source>
        <dbReference type="ARBA" id="ARBA00023065"/>
    </source>
</evidence>